<dbReference type="STRING" id="7897.ENSLACP00000010183"/>
<feature type="domain" description="ELM2" evidence="5">
    <location>
        <begin position="191"/>
        <end position="283"/>
    </location>
</feature>
<reference evidence="8" key="1">
    <citation type="submission" date="2011-08" db="EMBL/GenBank/DDBJ databases">
        <title>The draft genome of Latimeria chalumnae.</title>
        <authorList>
            <person name="Di Palma F."/>
            <person name="Alfoldi J."/>
            <person name="Johnson J."/>
            <person name="Berlin A."/>
            <person name="Gnerre S."/>
            <person name="Jaffe D."/>
            <person name="MacCallum I."/>
            <person name="Young S."/>
            <person name="Walker B.J."/>
            <person name="Lander E."/>
            <person name="Lindblad-Toh K."/>
        </authorList>
    </citation>
    <scope>NUCLEOTIDE SEQUENCE [LARGE SCALE GENOMIC DNA]</scope>
    <source>
        <strain evidence="8">Wild caught</strain>
    </source>
</reference>
<dbReference type="GO" id="GO:0000118">
    <property type="term" value="C:histone deacetylase complex"/>
    <property type="evidence" value="ECO:0007669"/>
    <property type="project" value="TreeGrafter"/>
</dbReference>
<dbReference type="Gene3D" id="1.10.10.60">
    <property type="entry name" value="Homeodomain-like"/>
    <property type="match status" value="1"/>
</dbReference>
<comment type="subcellular location">
    <subcellularLocation>
        <location evidence="1">Nucleus</location>
    </subcellularLocation>
</comment>
<feature type="domain" description="SANT" evidence="6">
    <location>
        <begin position="298"/>
        <end position="349"/>
    </location>
</feature>
<dbReference type="EMBL" id="AFYH01015714">
    <property type="status" value="NOT_ANNOTATED_CDS"/>
    <property type="molecule type" value="Genomic_DNA"/>
</dbReference>
<dbReference type="AlphaFoldDB" id="H3AKL2"/>
<dbReference type="eggNOG" id="KOG4167">
    <property type="taxonomic scope" value="Eukaryota"/>
</dbReference>
<dbReference type="PANTHER" id="PTHR16089:SF43">
    <property type="match status" value="1"/>
</dbReference>
<keyword evidence="2" id="KW-0805">Transcription regulation</keyword>
<dbReference type="GeneTree" id="ENSGT00940000160330"/>
<dbReference type="InterPro" id="IPR051066">
    <property type="entry name" value="Trans_reg/Corepressor"/>
</dbReference>
<dbReference type="InParanoid" id="H3AKL2"/>
<evidence type="ECO:0000256" key="4">
    <source>
        <dbReference type="ARBA" id="ARBA00023242"/>
    </source>
</evidence>
<organism evidence="7 8">
    <name type="scientific">Latimeria chalumnae</name>
    <name type="common">Coelacanth</name>
    <dbReference type="NCBI Taxonomy" id="7897"/>
    <lineage>
        <taxon>Eukaryota</taxon>
        <taxon>Metazoa</taxon>
        <taxon>Chordata</taxon>
        <taxon>Craniata</taxon>
        <taxon>Vertebrata</taxon>
        <taxon>Euteleostomi</taxon>
        <taxon>Coelacanthiformes</taxon>
        <taxon>Coelacanthidae</taxon>
        <taxon>Latimeria</taxon>
    </lineage>
</organism>
<evidence type="ECO:0000313" key="8">
    <source>
        <dbReference type="Proteomes" id="UP000008672"/>
    </source>
</evidence>
<sequence length="453" mass="51052">MEFPNSLSIAVPAQLHLNRNISCFQPFLWQQDGGDKTPRFREILPNIPPPSTPEAIKLPQIDLITEVNCASLELDPDLVDVSTFSREEDLPDLVVPIYSGVLHQSCMRTAQISGDGVKMEHSSDWVAHYTPPPMLNPCRKGVGLFVNLFPGLTTSYAAFTSRVSLNSYKQSSGPTVICAILFTLKTRIPRPHINIGPEFQVELPAVQEKSLAVLEPHRGNLVWRPWGELAEDTDVQQRVESLLNMASSSALPGGGTNQELALHCLFEANGDILAALEMLLLKSPWRSKTHPLADYHYTGSDLWTSRERKVFNKAFLLHKKDFHLIYRAIKTKGLAQCVEYYYLYKKILKLSKKRRPLSWVKEEAWSNPRLKSDSEVSTEPGGGNSGKTNVSVYSKRRVFSLFSGHSELLKGGLREKAENVMFISMTGNFPCKVCVNRMFYKIKSRNAHMKIHR</sequence>
<dbReference type="InterPro" id="IPR009057">
    <property type="entry name" value="Homeodomain-like_sf"/>
</dbReference>
<dbReference type="HOGENOM" id="CLU_604908_0_0_1"/>
<dbReference type="GO" id="GO:0006357">
    <property type="term" value="P:regulation of transcription by RNA polymerase II"/>
    <property type="evidence" value="ECO:0007669"/>
    <property type="project" value="TreeGrafter"/>
</dbReference>
<dbReference type="Ensembl" id="ENSLACT00000010260.1">
    <property type="protein sequence ID" value="ENSLACP00000010183.1"/>
    <property type="gene ID" value="ENSLACG00000008975.1"/>
</dbReference>
<dbReference type="GO" id="GO:0005667">
    <property type="term" value="C:transcription regulator complex"/>
    <property type="evidence" value="ECO:0007669"/>
    <property type="project" value="TreeGrafter"/>
</dbReference>
<keyword evidence="8" id="KW-1185">Reference proteome</keyword>
<dbReference type="PROSITE" id="PS51293">
    <property type="entry name" value="SANT"/>
    <property type="match status" value="1"/>
</dbReference>
<dbReference type="EMBL" id="AFYH01015713">
    <property type="status" value="NOT_ANNOTATED_CDS"/>
    <property type="molecule type" value="Genomic_DNA"/>
</dbReference>
<evidence type="ECO:0000259" key="6">
    <source>
        <dbReference type="PROSITE" id="PS51293"/>
    </source>
</evidence>
<accession>H3AKL2</accession>
<dbReference type="GO" id="GO:0003714">
    <property type="term" value="F:transcription corepressor activity"/>
    <property type="evidence" value="ECO:0007669"/>
    <property type="project" value="TreeGrafter"/>
</dbReference>
<dbReference type="SMART" id="SM01189">
    <property type="entry name" value="ELM2"/>
    <property type="match status" value="1"/>
</dbReference>
<protein>
    <submittedName>
        <fullName evidence="7">Uncharacterized protein</fullName>
    </submittedName>
</protein>
<dbReference type="Proteomes" id="UP000008672">
    <property type="component" value="Unassembled WGS sequence"/>
</dbReference>
<dbReference type="InterPro" id="IPR017884">
    <property type="entry name" value="SANT_dom"/>
</dbReference>
<dbReference type="Bgee" id="ENSLACG00000008975">
    <property type="expression patterns" value="Expressed in pelvic fin and 4 other cell types or tissues"/>
</dbReference>
<evidence type="ECO:0000313" key="7">
    <source>
        <dbReference type="Ensembl" id="ENSLACP00000010183.1"/>
    </source>
</evidence>
<dbReference type="Pfam" id="PF01448">
    <property type="entry name" value="ELM2"/>
    <property type="match status" value="1"/>
</dbReference>
<evidence type="ECO:0000256" key="2">
    <source>
        <dbReference type="ARBA" id="ARBA00023015"/>
    </source>
</evidence>
<dbReference type="PROSITE" id="PS51156">
    <property type="entry name" value="ELM2"/>
    <property type="match status" value="1"/>
</dbReference>
<dbReference type="InterPro" id="IPR000949">
    <property type="entry name" value="ELM2_dom"/>
</dbReference>
<dbReference type="SUPFAM" id="SSF46689">
    <property type="entry name" value="Homeodomain-like"/>
    <property type="match status" value="1"/>
</dbReference>
<evidence type="ECO:0000256" key="3">
    <source>
        <dbReference type="ARBA" id="ARBA00023163"/>
    </source>
</evidence>
<dbReference type="PANTHER" id="PTHR16089">
    <property type="entry name" value="REST COREPRESSOR COREST PROTEIN-RELATED"/>
    <property type="match status" value="1"/>
</dbReference>
<evidence type="ECO:0000259" key="5">
    <source>
        <dbReference type="PROSITE" id="PS51156"/>
    </source>
</evidence>
<name>H3AKL2_LATCH</name>
<proteinExistence type="predicted"/>
<reference evidence="7" key="3">
    <citation type="submission" date="2025-09" db="UniProtKB">
        <authorList>
            <consortium name="Ensembl"/>
        </authorList>
    </citation>
    <scope>IDENTIFICATION</scope>
</reference>
<reference evidence="7" key="2">
    <citation type="submission" date="2025-08" db="UniProtKB">
        <authorList>
            <consortium name="Ensembl"/>
        </authorList>
    </citation>
    <scope>IDENTIFICATION</scope>
</reference>
<evidence type="ECO:0000256" key="1">
    <source>
        <dbReference type="ARBA" id="ARBA00004123"/>
    </source>
</evidence>
<keyword evidence="3" id="KW-0804">Transcription</keyword>
<keyword evidence="4" id="KW-0539">Nucleus</keyword>